<keyword evidence="7 8" id="KW-0472">Membrane</keyword>
<evidence type="ECO:0000313" key="10">
    <source>
        <dbReference type="Proteomes" id="UP000177701"/>
    </source>
</evidence>
<dbReference type="GO" id="GO:0005886">
    <property type="term" value="C:plasma membrane"/>
    <property type="evidence" value="ECO:0007669"/>
    <property type="project" value="UniProtKB-SubCell"/>
</dbReference>
<keyword evidence="2" id="KW-0813">Transport</keyword>
<keyword evidence="5 8" id="KW-0812">Transmembrane</keyword>
<feature type="transmembrane region" description="Helical" evidence="8">
    <location>
        <begin position="207"/>
        <end position="227"/>
    </location>
</feature>
<evidence type="ECO:0000256" key="6">
    <source>
        <dbReference type="ARBA" id="ARBA00022989"/>
    </source>
</evidence>
<evidence type="ECO:0000256" key="5">
    <source>
        <dbReference type="ARBA" id="ARBA00022692"/>
    </source>
</evidence>
<keyword evidence="4" id="KW-0997">Cell inner membrane</keyword>
<evidence type="ECO:0000256" key="4">
    <source>
        <dbReference type="ARBA" id="ARBA00022519"/>
    </source>
</evidence>
<dbReference type="AlphaFoldDB" id="A0A1F5A804"/>
<feature type="transmembrane region" description="Helical" evidence="8">
    <location>
        <begin position="156"/>
        <end position="178"/>
    </location>
</feature>
<evidence type="ECO:0000256" key="1">
    <source>
        <dbReference type="ARBA" id="ARBA00004651"/>
    </source>
</evidence>
<evidence type="ECO:0000313" key="9">
    <source>
        <dbReference type="EMBL" id="OGD13977.1"/>
    </source>
</evidence>
<protein>
    <submittedName>
        <fullName evidence="9">Ribose ABC transporter permease</fullName>
    </submittedName>
</protein>
<feature type="transmembrane region" description="Helical" evidence="8">
    <location>
        <begin position="49"/>
        <end position="75"/>
    </location>
</feature>
<dbReference type="InterPro" id="IPR001851">
    <property type="entry name" value="ABC_transp_permease"/>
</dbReference>
<reference evidence="9 10" key="1">
    <citation type="journal article" date="2016" name="Nat. Commun.">
        <title>Thousands of microbial genomes shed light on interconnected biogeochemical processes in an aquifer system.</title>
        <authorList>
            <person name="Anantharaman K."/>
            <person name="Brown C.T."/>
            <person name="Hug L.A."/>
            <person name="Sharon I."/>
            <person name="Castelle C.J."/>
            <person name="Probst A.J."/>
            <person name="Thomas B.C."/>
            <person name="Singh A."/>
            <person name="Wilkins M.J."/>
            <person name="Karaoz U."/>
            <person name="Brodie E.L."/>
            <person name="Williams K.H."/>
            <person name="Hubbard S.S."/>
            <person name="Banfield J.F."/>
        </authorList>
    </citation>
    <scope>NUCLEOTIDE SEQUENCE [LARGE SCALE GENOMIC DNA]</scope>
</reference>
<dbReference type="Pfam" id="PF02653">
    <property type="entry name" value="BPD_transp_2"/>
    <property type="match status" value="1"/>
</dbReference>
<feature type="transmembrane region" description="Helical" evidence="8">
    <location>
        <begin position="12"/>
        <end position="29"/>
    </location>
</feature>
<feature type="transmembrane region" description="Helical" evidence="8">
    <location>
        <begin position="87"/>
        <end position="110"/>
    </location>
</feature>
<comment type="subcellular location">
    <subcellularLocation>
        <location evidence="1">Cell membrane</location>
        <topology evidence="1">Multi-pass membrane protein</topology>
    </subcellularLocation>
</comment>
<dbReference type="EMBL" id="MEYH01000095">
    <property type="protein sequence ID" value="OGD13977.1"/>
    <property type="molecule type" value="Genomic_DNA"/>
</dbReference>
<feature type="transmembrane region" description="Helical" evidence="8">
    <location>
        <begin position="116"/>
        <end position="136"/>
    </location>
</feature>
<evidence type="ECO:0000256" key="3">
    <source>
        <dbReference type="ARBA" id="ARBA00022475"/>
    </source>
</evidence>
<dbReference type="CDD" id="cd06579">
    <property type="entry name" value="TM_PBP1_transp_AraH_like"/>
    <property type="match status" value="1"/>
</dbReference>
<dbReference type="STRING" id="1797291.A2V47_07110"/>
<name>A0A1F5A804_9BACT</name>
<gene>
    <name evidence="9" type="ORF">A2V47_07110</name>
</gene>
<evidence type="ECO:0000256" key="2">
    <source>
        <dbReference type="ARBA" id="ARBA00022448"/>
    </source>
</evidence>
<feature type="transmembrane region" description="Helical" evidence="8">
    <location>
        <begin position="263"/>
        <end position="280"/>
    </location>
</feature>
<dbReference type="GO" id="GO:0022857">
    <property type="term" value="F:transmembrane transporter activity"/>
    <property type="evidence" value="ECO:0007669"/>
    <property type="project" value="InterPro"/>
</dbReference>
<dbReference type="Proteomes" id="UP000177701">
    <property type="component" value="Unassembled WGS sequence"/>
</dbReference>
<organism evidence="9 10">
    <name type="scientific">Candidatus Sediminicultor quintus</name>
    <dbReference type="NCBI Taxonomy" id="1797291"/>
    <lineage>
        <taxon>Bacteria</taxon>
        <taxon>Pseudomonadati</taxon>
        <taxon>Atribacterota</taxon>
        <taxon>Candidatus Phoenicimicrobiia</taxon>
        <taxon>Candidatus Pheonicimicrobiales</taxon>
        <taxon>Candidatus Phoenicimicrobiaceae</taxon>
        <taxon>Candidatus Sediminicultor</taxon>
    </lineage>
</organism>
<dbReference type="PANTHER" id="PTHR32196:SF21">
    <property type="entry name" value="ABC TRANSPORTER PERMEASE PROTEIN YPHD-RELATED"/>
    <property type="match status" value="1"/>
</dbReference>
<evidence type="ECO:0000256" key="7">
    <source>
        <dbReference type="ARBA" id="ARBA00023136"/>
    </source>
</evidence>
<keyword evidence="6 8" id="KW-1133">Transmembrane helix</keyword>
<evidence type="ECO:0000256" key="8">
    <source>
        <dbReference type="SAM" id="Phobius"/>
    </source>
</evidence>
<proteinExistence type="predicted"/>
<accession>A0A1F5A804</accession>
<dbReference type="PANTHER" id="PTHR32196">
    <property type="entry name" value="ABC TRANSPORTER PERMEASE PROTEIN YPHD-RELATED-RELATED"/>
    <property type="match status" value="1"/>
</dbReference>
<comment type="caution">
    <text evidence="9">The sequence shown here is derived from an EMBL/GenBank/DDBJ whole genome shotgun (WGS) entry which is preliminary data.</text>
</comment>
<sequence length="310" mass="32392">MKNLQFKDMIRRYGILIGFIGLIIAFSILSERFFTISNMLIVMRQTSIVAFLAVGMSFVILGAGIDLSVGSVLAFSGAVGAGAMQNGGVFLGVLTGLALGTALGVFNGIVITKLKIPAFIATLAMMAIARGGTLVYTDGRPITGLPSSFGFLGRGYIGNVPFPILLMLIIFILAYIFLKLTRFGRYVYATGGNINAARASGIKVDNVIISTFAISGFLSGLTGMVLASRLNSAQPTAGMGYELDAIAAVVLGGTSLFGGEGELWGTLIGAFIMGILNNGLNMLNVSSFYQQVVKGIVILIAVTVAQSGKK</sequence>
<keyword evidence="3" id="KW-1003">Cell membrane</keyword>